<dbReference type="RefSeq" id="WP_154917359.1">
    <property type="nucleotide sequence ID" value="NZ_JAZDDF010000001.1"/>
</dbReference>
<dbReference type="Proteomes" id="UP001343698">
    <property type="component" value="Unassembled WGS sequence"/>
</dbReference>
<evidence type="ECO:0000259" key="2">
    <source>
        <dbReference type="Pfam" id="PF04909"/>
    </source>
</evidence>
<dbReference type="Gene3D" id="3.20.20.140">
    <property type="entry name" value="Metal-dependent hydrolases"/>
    <property type="match status" value="1"/>
</dbReference>
<dbReference type="GO" id="GO:0016787">
    <property type="term" value="F:hydrolase activity"/>
    <property type="evidence" value="ECO:0007669"/>
    <property type="project" value="UniProtKB-KW"/>
</dbReference>
<dbReference type="AlphaFoldDB" id="A0A5B2TWM6"/>
<evidence type="ECO:0000256" key="1">
    <source>
        <dbReference type="ARBA" id="ARBA00038310"/>
    </source>
</evidence>
<evidence type="ECO:0000313" key="6">
    <source>
        <dbReference type="Proteomes" id="UP001343698"/>
    </source>
</evidence>
<reference evidence="4 6" key="2">
    <citation type="submission" date="2024-01" db="EMBL/GenBank/DDBJ databases">
        <title>Maribacter spp. originated from different algae showed divergent polysaccharides utilization ability.</title>
        <authorList>
            <person name="Wang H."/>
            <person name="Wu Y."/>
        </authorList>
    </citation>
    <scope>NUCLEOTIDE SEQUENCE [LARGE SCALE GENOMIC DNA]</scope>
    <source>
        <strain evidence="4 6">KPT27_14</strain>
    </source>
</reference>
<keyword evidence="6" id="KW-1185">Reference proteome</keyword>
<dbReference type="SUPFAM" id="SSF51556">
    <property type="entry name" value="Metallo-dependent hydrolases"/>
    <property type="match status" value="1"/>
</dbReference>
<evidence type="ECO:0000313" key="4">
    <source>
        <dbReference type="EMBL" id="MEE1970929.1"/>
    </source>
</evidence>
<evidence type="ECO:0000313" key="3">
    <source>
        <dbReference type="EMBL" id="KAA2218847.1"/>
    </source>
</evidence>
<dbReference type="InterPro" id="IPR006680">
    <property type="entry name" value="Amidohydro-rel"/>
</dbReference>
<proteinExistence type="inferred from homology"/>
<dbReference type="EMBL" id="VUOE01000001">
    <property type="protein sequence ID" value="KAA2218847.1"/>
    <property type="molecule type" value="Genomic_DNA"/>
</dbReference>
<keyword evidence="3" id="KW-0378">Hydrolase</keyword>
<dbReference type="PANTHER" id="PTHR43569:SF2">
    <property type="entry name" value="AMIDOHYDROLASE-RELATED DOMAIN-CONTAINING PROTEIN"/>
    <property type="match status" value="1"/>
</dbReference>
<dbReference type="PANTHER" id="PTHR43569">
    <property type="entry name" value="AMIDOHYDROLASE"/>
    <property type="match status" value="1"/>
</dbReference>
<evidence type="ECO:0000313" key="5">
    <source>
        <dbReference type="Proteomes" id="UP000323188"/>
    </source>
</evidence>
<dbReference type="InterPro" id="IPR032466">
    <property type="entry name" value="Metal_Hydrolase"/>
</dbReference>
<feature type="domain" description="Amidohydrolase-related" evidence="2">
    <location>
        <begin position="3"/>
        <end position="275"/>
    </location>
</feature>
<dbReference type="Pfam" id="PF04909">
    <property type="entry name" value="Amidohydro_2"/>
    <property type="match status" value="1"/>
</dbReference>
<organism evidence="3 5">
    <name type="scientific">Maribacter flavus</name>
    <dbReference type="NCBI Taxonomy" id="1658664"/>
    <lineage>
        <taxon>Bacteria</taxon>
        <taxon>Pseudomonadati</taxon>
        <taxon>Bacteroidota</taxon>
        <taxon>Flavobacteriia</taxon>
        <taxon>Flavobacteriales</taxon>
        <taxon>Flavobacteriaceae</taxon>
        <taxon>Maribacter</taxon>
    </lineage>
</organism>
<gene>
    <name evidence="3" type="ORF">F0361_04270</name>
    <name evidence="4" type="ORF">V1H85_00635</name>
</gene>
<dbReference type="InterPro" id="IPR052350">
    <property type="entry name" value="Metallo-dep_Lactonases"/>
</dbReference>
<comment type="caution">
    <text evidence="3">The sequence shown here is derived from an EMBL/GenBank/DDBJ whole genome shotgun (WGS) entry which is preliminary data.</text>
</comment>
<protein>
    <submittedName>
        <fullName evidence="3">Amidohydrolase family protein</fullName>
    </submittedName>
</protein>
<dbReference type="Proteomes" id="UP000323188">
    <property type="component" value="Unassembled WGS sequence"/>
</dbReference>
<name>A0A5B2TWM6_9FLAO</name>
<sequence length="277" mass="32221">MIIDSHQHFWIFEKEKHAWIDDNMANIRRDFLPMDLEPIYNENKVGGCIAVQADQTLKENDFLLDLASKHDFIKGIIGWVDLRSERLQHDLDIYGQFPIVKGYRHVVQAEIDPLFLLRKEFLEGIGELQNRGLIYEILVFPHQLPSVLEFVRLFPHITFVLDHMGKPYIKSGYIQAWKLLMKELGNVENVHCKISGVITEADYKNWTVPDLLPYLEVALESFGTKRILYGSDWPVCLVAGNYGKVLELAKEFANELSENEQQDFYHNNAGRIYNLKN</sequence>
<reference evidence="3 5" key="1">
    <citation type="submission" date="2019-09" db="EMBL/GenBank/DDBJ databases">
        <authorList>
            <person name="Khan S.A."/>
            <person name="Jeon C.O."/>
            <person name="Chun B.H."/>
            <person name="Jeong S.E."/>
        </authorList>
    </citation>
    <scope>NUCLEOTIDE SEQUENCE [LARGE SCALE GENOMIC DNA]</scope>
    <source>
        <strain evidence="3 5">KCTC 42508</strain>
    </source>
</reference>
<accession>A0A5B2TWM6</accession>
<comment type="similarity">
    <text evidence="1">Belongs to the metallo-dependent hydrolases superfamily.</text>
</comment>
<dbReference type="EMBL" id="JAZDDF010000001">
    <property type="protein sequence ID" value="MEE1970929.1"/>
    <property type="molecule type" value="Genomic_DNA"/>
</dbReference>